<evidence type="ECO:0000313" key="2">
    <source>
        <dbReference type="Proteomes" id="UP000027138"/>
    </source>
</evidence>
<reference evidence="1 2" key="1">
    <citation type="journal article" date="2014" name="PLoS ONE">
        <title>Global Analysis of Gene Expression Profiles in Physic Nut (Jatropha curcas L.) Seedlings Exposed to Salt Stress.</title>
        <authorList>
            <person name="Zhang L."/>
            <person name="Zhang C."/>
            <person name="Wu P."/>
            <person name="Chen Y."/>
            <person name="Li M."/>
            <person name="Jiang H."/>
            <person name="Wu G."/>
        </authorList>
    </citation>
    <scope>NUCLEOTIDE SEQUENCE [LARGE SCALE GENOMIC DNA]</scope>
    <source>
        <strain evidence="2">cv. GZQX0401</strain>
        <tissue evidence="1">Young leaves</tissue>
    </source>
</reference>
<accession>A0A067L4E9</accession>
<dbReference type="STRING" id="180498.A0A067L4E9"/>
<dbReference type="AlphaFoldDB" id="A0A067L4E9"/>
<protein>
    <submittedName>
        <fullName evidence="1">Uncharacterized protein</fullName>
    </submittedName>
</protein>
<keyword evidence="2" id="KW-1185">Reference proteome</keyword>
<sequence>MRNASQSRRTYTDLEMSIPLVFREAIKANYMKPLEARPPPNPLPRNYRADEYCEYHQGNGHKTEACWTLKNRIQDLVANG</sequence>
<organism evidence="1 2">
    <name type="scientific">Jatropha curcas</name>
    <name type="common">Barbados nut</name>
    <dbReference type="NCBI Taxonomy" id="180498"/>
    <lineage>
        <taxon>Eukaryota</taxon>
        <taxon>Viridiplantae</taxon>
        <taxon>Streptophyta</taxon>
        <taxon>Embryophyta</taxon>
        <taxon>Tracheophyta</taxon>
        <taxon>Spermatophyta</taxon>
        <taxon>Magnoliopsida</taxon>
        <taxon>eudicotyledons</taxon>
        <taxon>Gunneridae</taxon>
        <taxon>Pentapetalae</taxon>
        <taxon>rosids</taxon>
        <taxon>fabids</taxon>
        <taxon>Malpighiales</taxon>
        <taxon>Euphorbiaceae</taxon>
        <taxon>Crotonoideae</taxon>
        <taxon>Jatropheae</taxon>
        <taxon>Jatropha</taxon>
    </lineage>
</organism>
<dbReference type="OrthoDB" id="1751066at2759"/>
<dbReference type="EMBL" id="KK914272">
    <property type="protein sequence ID" value="KDP43336.1"/>
    <property type="molecule type" value="Genomic_DNA"/>
</dbReference>
<gene>
    <name evidence="1" type="ORF">JCGZ_26594</name>
</gene>
<proteinExistence type="predicted"/>
<dbReference type="Proteomes" id="UP000027138">
    <property type="component" value="Unassembled WGS sequence"/>
</dbReference>
<name>A0A067L4E9_JATCU</name>
<evidence type="ECO:0000313" key="1">
    <source>
        <dbReference type="EMBL" id="KDP43336.1"/>
    </source>
</evidence>